<dbReference type="Proteomes" id="UP000248423">
    <property type="component" value="Unassembled WGS sequence"/>
</dbReference>
<sequence length="267" mass="30799">MKVIKANEAFTLTISGETKFSYVKYFVQQDGALYYGKWKNRYQPPETLDQLEEVEKIQTDDRGPAIQSTWSTIYIKSPNLLSYTDGCDVEKRILREVSICEILRGNPHPNIAAYYGCQESGGRVSGLCFKRYTTTLLDRFNPRHLNKEGFRLRRREFVSDEDGDRMKGIVDGIRDGITHLHSLGLVHNDINPANVMFDESGDGVVPVIIDFDSCRRIGESLSETETKRTHQWHDPKVESAVEKNDLDAWEELRIWLVESPDEEFLFR</sequence>
<dbReference type="InterPro" id="IPR045133">
    <property type="entry name" value="IRE1/2-like"/>
</dbReference>
<dbReference type="AlphaFoldDB" id="A0A319DW92"/>
<dbReference type="InterPro" id="IPR000719">
    <property type="entry name" value="Prot_kinase_dom"/>
</dbReference>
<dbReference type="PANTHER" id="PTHR13954">
    <property type="entry name" value="IRE1-RELATED"/>
    <property type="match status" value="1"/>
</dbReference>
<dbReference type="Gene3D" id="1.10.510.10">
    <property type="entry name" value="Transferase(Phosphotransferase) domain 1"/>
    <property type="match status" value="1"/>
</dbReference>
<evidence type="ECO:0000313" key="3">
    <source>
        <dbReference type="Proteomes" id="UP000248423"/>
    </source>
</evidence>
<dbReference type="VEuPathDB" id="FungiDB:BO78DRAFT_411418"/>
<dbReference type="GO" id="GO:0005524">
    <property type="term" value="F:ATP binding"/>
    <property type="evidence" value="ECO:0007669"/>
    <property type="project" value="InterPro"/>
</dbReference>
<dbReference type="Pfam" id="PF00069">
    <property type="entry name" value="Pkinase"/>
    <property type="match status" value="1"/>
</dbReference>
<reference evidence="2 3" key="1">
    <citation type="submission" date="2018-02" db="EMBL/GenBank/DDBJ databases">
        <title>The genomes of Aspergillus section Nigri reveals drivers in fungal speciation.</title>
        <authorList>
            <consortium name="DOE Joint Genome Institute"/>
            <person name="Vesth T.C."/>
            <person name="Nybo J."/>
            <person name="Theobald S."/>
            <person name="Brandl J."/>
            <person name="Frisvad J.C."/>
            <person name="Nielsen K.F."/>
            <person name="Lyhne E.K."/>
            <person name="Kogle M.E."/>
            <person name="Kuo A."/>
            <person name="Riley R."/>
            <person name="Clum A."/>
            <person name="Nolan M."/>
            <person name="Lipzen A."/>
            <person name="Salamov A."/>
            <person name="Henrissat B."/>
            <person name="Wiebenga A."/>
            <person name="De vries R.P."/>
            <person name="Grigoriev I.V."/>
            <person name="Mortensen U.H."/>
            <person name="Andersen M.R."/>
            <person name="Baker S.E."/>
        </authorList>
    </citation>
    <scope>NUCLEOTIDE SEQUENCE [LARGE SCALE GENOMIC DNA]</scope>
    <source>
        <strain evidence="2 3">CBS 121057</strain>
    </source>
</reference>
<name>A0A319DW92_ASPSB</name>
<dbReference type="GO" id="GO:0051082">
    <property type="term" value="F:unfolded protein binding"/>
    <property type="evidence" value="ECO:0007669"/>
    <property type="project" value="TreeGrafter"/>
</dbReference>
<dbReference type="GO" id="GO:1990604">
    <property type="term" value="C:IRE1-TRAF2-ASK1 complex"/>
    <property type="evidence" value="ECO:0007669"/>
    <property type="project" value="TreeGrafter"/>
</dbReference>
<dbReference type="SUPFAM" id="SSF56112">
    <property type="entry name" value="Protein kinase-like (PK-like)"/>
    <property type="match status" value="1"/>
</dbReference>
<dbReference type="STRING" id="1448318.A0A319DW92"/>
<feature type="domain" description="Protein kinase" evidence="1">
    <location>
        <begin position="51"/>
        <end position="267"/>
    </location>
</feature>
<keyword evidence="3" id="KW-1185">Reference proteome</keyword>
<organism evidence="2 3">
    <name type="scientific">Aspergillus sclerotiicarbonarius (strain CBS 121057 / IBT 28362)</name>
    <dbReference type="NCBI Taxonomy" id="1448318"/>
    <lineage>
        <taxon>Eukaryota</taxon>
        <taxon>Fungi</taxon>
        <taxon>Dikarya</taxon>
        <taxon>Ascomycota</taxon>
        <taxon>Pezizomycotina</taxon>
        <taxon>Eurotiomycetes</taxon>
        <taxon>Eurotiomycetidae</taxon>
        <taxon>Eurotiales</taxon>
        <taxon>Aspergillaceae</taxon>
        <taxon>Aspergillus</taxon>
        <taxon>Aspergillus subgen. Circumdati</taxon>
    </lineage>
</organism>
<dbReference type="PANTHER" id="PTHR13954:SF6">
    <property type="entry name" value="NON-SPECIFIC SERINE_THREONINE PROTEIN KINASE"/>
    <property type="match status" value="1"/>
</dbReference>
<evidence type="ECO:0000259" key="1">
    <source>
        <dbReference type="PROSITE" id="PS50011"/>
    </source>
</evidence>
<dbReference type="GO" id="GO:0070059">
    <property type="term" value="P:intrinsic apoptotic signaling pathway in response to endoplasmic reticulum stress"/>
    <property type="evidence" value="ECO:0007669"/>
    <property type="project" value="TreeGrafter"/>
</dbReference>
<dbReference type="EMBL" id="KZ826414">
    <property type="protein sequence ID" value="PYI01510.1"/>
    <property type="molecule type" value="Genomic_DNA"/>
</dbReference>
<dbReference type="GO" id="GO:0036498">
    <property type="term" value="P:IRE1-mediated unfolded protein response"/>
    <property type="evidence" value="ECO:0007669"/>
    <property type="project" value="TreeGrafter"/>
</dbReference>
<dbReference type="GO" id="GO:0004521">
    <property type="term" value="F:RNA endonuclease activity"/>
    <property type="evidence" value="ECO:0007669"/>
    <property type="project" value="InterPro"/>
</dbReference>
<dbReference type="OrthoDB" id="4062651at2759"/>
<gene>
    <name evidence="2" type="ORF">BO78DRAFT_411418</name>
</gene>
<evidence type="ECO:0000313" key="2">
    <source>
        <dbReference type="EMBL" id="PYI01510.1"/>
    </source>
</evidence>
<proteinExistence type="predicted"/>
<dbReference type="InterPro" id="IPR011009">
    <property type="entry name" value="Kinase-like_dom_sf"/>
</dbReference>
<dbReference type="GO" id="GO:0004674">
    <property type="term" value="F:protein serine/threonine kinase activity"/>
    <property type="evidence" value="ECO:0007669"/>
    <property type="project" value="InterPro"/>
</dbReference>
<protein>
    <recommendedName>
        <fullName evidence="1">Protein kinase domain-containing protein</fullName>
    </recommendedName>
</protein>
<dbReference type="PROSITE" id="PS50011">
    <property type="entry name" value="PROTEIN_KINASE_DOM"/>
    <property type="match status" value="1"/>
</dbReference>
<accession>A0A319DW92</accession>